<protein>
    <submittedName>
        <fullName evidence="3">Tat pathway signal sequence domain protein</fullName>
    </submittedName>
</protein>
<dbReference type="AlphaFoldDB" id="A0AA90H033"/>
<keyword evidence="4" id="KW-1185">Reference proteome</keyword>
<dbReference type="Proteomes" id="UP001156398">
    <property type="component" value="Unassembled WGS sequence"/>
</dbReference>
<reference evidence="3 4" key="1">
    <citation type="submission" date="2023-05" db="EMBL/GenBank/DDBJ databases">
        <title>Streptantibioticus silvisoli sp. nov., acidotolerant actinomycetes 1 from pine litter.</title>
        <authorList>
            <person name="Swiecimska M."/>
            <person name="Golinska P."/>
            <person name="Sangal V."/>
            <person name="Wachnowicz B."/>
            <person name="Goodfellow M."/>
        </authorList>
    </citation>
    <scope>NUCLEOTIDE SEQUENCE</scope>
    <source>
        <strain evidence="3">SL13</strain>
        <strain evidence="2 4">SL54</strain>
    </source>
</reference>
<dbReference type="RefSeq" id="WP_271314774.1">
    <property type="nucleotide sequence ID" value="NZ_JAAGKO020000008.1"/>
</dbReference>
<keyword evidence="1" id="KW-0732">Signal</keyword>
<sequence>MRTRTSLIVAAAAAALAFGAVVPASAAVHPDTSAVLTTGSAGGTAAAVNDVLAGSVASGSKATFYSSATGTTGVSCAASAFSAKVVTNPTAPGSATESLTAQSFSSCTSNVVGVSGVQSVTVNALPYNTKVADTSGDPVTVSPPTGSIQTTVVLNTLLGTTTCVYTSPSITGAASNTDNSLTFTNQHFTKSSGSSLCFSDAYFSVKYAPLTDTTKGGAKLFVN</sequence>
<organism evidence="3">
    <name type="scientific">Streptantibioticus silvisoli</name>
    <dbReference type="NCBI Taxonomy" id="2705255"/>
    <lineage>
        <taxon>Bacteria</taxon>
        <taxon>Bacillati</taxon>
        <taxon>Actinomycetota</taxon>
        <taxon>Actinomycetes</taxon>
        <taxon>Kitasatosporales</taxon>
        <taxon>Streptomycetaceae</taxon>
        <taxon>Streptantibioticus</taxon>
    </lineage>
</organism>
<feature type="chain" id="PRO_5041684971" evidence="1">
    <location>
        <begin position="27"/>
        <end position="223"/>
    </location>
</feature>
<name>A0AA90H033_9ACTN</name>
<feature type="signal peptide" evidence="1">
    <location>
        <begin position="1"/>
        <end position="26"/>
    </location>
</feature>
<evidence type="ECO:0000313" key="2">
    <source>
        <dbReference type="EMBL" id="MDI5962802.1"/>
    </source>
</evidence>
<evidence type="ECO:0000313" key="4">
    <source>
        <dbReference type="Proteomes" id="UP001156398"/>
    </source>
</evidence>
<accession>A0AA90H033</accession>
<evidence type="ECO:0000313" key="3">
    <source>
        <dbReference type="EMBL" id="MDI5968419.1"/>
    </source>
</evidence>
<dbReference type="EMBL" id="JAAGKO020000008">
    <property type="protein sequence ID" value="MDI5962802.1"/>
    <property type="molecule type" value="Genomic_DNA"/>
</dbReference>
<evidence type="ECO:0000256" key="1">
    <source>
        <dbReference type="SAM" id="SignalP"/>
    </source>
</evidence>
<dbReference type="EMBL" id="JABXJJ020000003">
    <property type="protein sequence ID" value="MDI5968419.1"/>
    <property type="molecule type" value="Genomic_DNA"/>
</dbReference>
<comment type="caution">
    <text evidence="3">The sequence shown here is derived from an EMBL/GenBank/DDBJ whole genome shotgun (WGS) entry which is preliminary data.</text>
</comment>
<gene>
    <name evidence="2" type="ORF">POF43_008765</name>
    <name evidence="3" type="ORF">POF50_003485</name>
</gene>
<proteinExistence type="predicted"/>